<protein>
    <submittedName>
        <fullName evidence="2">Uncharacterized protein</fullName>
    </submittedName>
</protein>
<reference evidence="2" key="1">
    <citation type="journal article" date="2021" name="Nat. Commun.">
        <title>Genetic determinants of endophytism in the Arabidopsis root mycobiome.</title>
        <authorList>
            <person name="Mesny F."/>
            <person name="Miyauchi S."/>
            <person name="Thiergart T."/>
            <person name="Pickel B."/>
            <person name="Atanasova L."/>
            <person name="Karlsson M."/>
            <person name="Huettel B."/>
            <person name="Barry K.W."/>
            <person name="Haridas S."/>
            <person name="Chen C."/>
            <person name="Bauer D."/>
            <person name="Andreopoulos W."/>
            <person name="Pangilinan J."/>
            <person name="LaButti K."/>
            <person name="Riley R."/>
            <person name="Lipzen A."/>
            <person name="Clum A."/>
            <person name="Drula E."/>
            <person name="Henrissat B."/>
            <person name="Kohler A."/>
            <person name="Grigoriev I.V."/>
            <person name="Martin F.M."/>
            <person name="Hacquard S."/>
        </authorList>
    </citation>
    <scope>NUCLEOTIDE SEQUENCE</scope>
    <source>
        <strain evidence="2">MPI-SDFR-AT-0117</strain>
    </source>
</reference>
<feature type="compositionally biased region" description="Polar residues" evidence="1">
    <location>
        <begin position="1"/>
        <end position="23"/>
    </location>
</feature>
<evidence type="ECO:0000313" key="3">
    <source>
        <dbReference type="Proteomes" id="UP000770015"/>
    </source>
</evidence>
<comment type="caution">
    <text evidence="2">The sequence shown here is derived from an EMBL/GenBank/DDBJ whole genome shotgun (WGS) entry which is preliminary data.</text>
</comment>
<feature type="region of interest" description="Disordered" evidence="1">
    <location>
        <begin position="1"/>
        <end position="154"/>
    </location>
</feature>
<proteinExistence type="predicted"/>
<gene>
    <name evidence="2" type="ORF">F5X68DRAFT_201135</name>
</gene>
<feature type="compositionally biased region" description="Low complexity" evidence="1">
    <location>
        <begin position="45"/>
        <end position="130"/>
    </location>
</feature>
<feature type="compositionally biased region" description="Low complexity" evidence="1">
    <location>
        <begin position="24"/>
        <end position="37"/>
    </location>
</feature>
<keyword evidence="3" id="KW-1185">Reference proteome</keyword>
<organism evidence="2 3">
    <name type="scientific">Plectosphaerella plurivora</name>
    <dbReference type="NCBI Taxonomy" id="936078"/>
    <lineage>
        <taxon>Eukaryota</taxon>
        <taxon>Fungi</taxon>
        <taxon>Dikarya</taxon>
        <taxon>Ascomycota</taxon>
        <taxon>Pezizomycotina</taxon>
        <taxon>Sordariomycetes</taxon>
        <taxon>Hypocreomycetidae</taxon>
        <taxon>Glomerellales</taxon>
        <taxon>Plectosphaerellaceae</taxon>
        <taxon>Plectosphaerella</taxon>
    </lineage>
</organism>
<dbReference type="Proteomes" id="UP000770015">
    <property type="component" value="Unassembled WGS sequence"/>
</dbReference>
<sequence length="154" mass="15797">MLSTMPRQSTSTASSSRGPLTTISPAAPSSPGLSSLARWRTRTLPSARASSTPRSSASSFEPLCSPRSGTPRTSSSSSSAPARSTRQSSSTAPASARTRASRAWAGTTRVPATPTGKSSAGATTGAACTPRVSGLPRRRWSCSISPRSRSSRGR</sequence>
<evidence type="ECO:0000256" key="1">
    <source>
        <dbReference type="SAM" id="MobiDB-lite"/>
    </source>
</evidence>
<evidence type="ECO:0000313" key="2">
    <source>
        <dbReference type="EMBL" id="KAH6692577.1"/>
    </source>
</evidence>
<dbReference type="EMBL" id="JAGSXJ010000004">
    <property type="protein sequence ID" value="KAH6692577.1"/>
    <property type="molecule type" value="Genomic_DNA"/>
</dbReference>
<dbReference type="AlphaFoldDB" id="A0A9P8VGL7"/>
<accession>A0A9P8VGL7</accession>
<name>A0A9P8VGL7_9PEZI</name>